<dbReference type="Pfam" id="PF03454">
    <property type="entry name" value="MoeA_C"/>
    <property type="match status" value="1"/>
</dbReference>
<dbReference type="UniPathway" id="UPA00344"/>
<dbReference type="SMART" id="SM00852">
    <property type="entry name" value="MoCF_biosynth"/>
    <property type="match status" value="1"/>
</dbReference>
<dbReference type="InterPro" id="IPR005111">
    <property type="entry name" value="MoeA_C_domain_IV"/>
</dbReference>
<evidence type="ECO:0000313" key="9">
    <source>
        <dbReference type="Proteomes" id="UP000515977"/>
    </source>
</evidence>
<keyword evidence="4 6" id="KW-0501">Molybdenum cofactor biosynthesis</keyword>
<dbReference type="GO" id="GO:0061599">
    <property type="term" value="F:molybdopterin molybdotransferase activity"/>
    <property type="evidence" value="ECO:0007669"/>
    <property type="project" value="UniProtKB-UniRule"/>
</dbReference>
<dbReference type="EC" id="2.10.1.1" evidence="6"/>
<dbReference type="CDD" id="cd00887">
    <property type="entry name" value="MoeA"/>
    <property type="match status" value="1"/>
</dbReference>
<dbReference type="SUPFAM" id="SSF63867">
    <property type="entry name" value="MoeA C-terminal domain-like"/>
    <property type="match status" value="1"/>
</dbReference>
<dbReference type="Gene3D" id="2.40.340.10">
    <property type="entry name" value="MoeA, C-terminal, domain IV"/>
    <property type="match status" value="1"/>
</dbReference>
<dbReference type="GO" id="GO:0005829">
    <property type="term" value="C:cytosol"/>
    <property type="evidence" value="ECO:0007669"/>
    <property type="project" value="TreeGrafter"/>
</dbReference>
<accession>A0A7G9QSD4</accession>
<keyword evidence="6" id="KW-0479">Metal-binding</keyword>
<comment type="cofactor">
    <cofactor evidence="6">
        <name>Mg(2+)</name>
        <dbReference type="ChEBI" id="CHEBI:18420"/>
    </cofactor>
</comment>
<dbReference type="InterPro" id="IPR036135">
    <property type="entry name" value="MoeA_linker/N_sf"/>
</dbReference>
<dbReference type="InterPro" id="IPR036688">
    <property type="entry name" value="MoeA_C_domain_IV_sf"/>
</dbReference>
<evidence type="ECO:0000256" key="4">
    <source>
        <dbReference type="ARBA" id="ARBA00023150"/>
    </source>
</evidence>
<dbReference type="KEGG" id="tbv:H9L17_13970"/>
<evidence type="ECO:0000256" key="6">
    <source>
        <dbReference type="RuleBase" id="RU365090"/>
    </source>
</evidence>
<dbReference type="Gene3D" id="2.170.190.11">
    <property type="entry name" value="Molybdopterin biosynthesis moea protein, domain 3"/>
    <property type="match status" value="1"/>
</dbReference>
<dbReference type="InterPro" id="IPR001453">
    <property type="entry name" value="MoaB/Mog_dom"/>
</dbReference>
<dbReference type="SUPFAM" id="SSF63882">
    <property type="entry name" value="MoeA N-terminal region -like"/>
    <property type="match status" value="1"/>
</dbReference>
<evidence type="ECO:0000256" key="1">
    <source>
        <dbReference type="ARBA" id="ARBA00002901"/>
    </source>
</evidence>
<evidence type="ECO:0000313" key="8">
    <source>
        <dbReference type="EMBL" id="QNN46259.1"/>
    </source>
</evidence>
<evidence type="ECO:0000256" key="5">
    <source>
        <dbReference type="ARBA" id="ARBA00047317"/>
    </source>
</evidence>
<dbReference type="Pfam" id="PF00994">
    <property type="entry name" value="MoCF_biosynth"/>
    <property type="match status" value="1"/>
</dbReference>
<comment type="catalytic activity">
    <reaction evidence="5">
        <text>adenylyl-molybdopterin + molybdate = Mo-molybdopterin + AMP + H(+)</text>
        <dbReference type="Rhea" id="RHEA:35047"/>
        <dbReference type="ChEBI" id="CHEBI:15378"/>
        <dbReference type="ChEBI" id="CHEBI:36264"/>
        <dbReference type="ChEBI" id="CHEBI:62727"/>
        <dbReference type="ChEBI" id="CHEBI:71302"/>
        <dbReference type="ChEBI" id="CHEBI:456215"/>
        <dbReference type="EC" id="2.10.1.1"/>
    </reaction>
</comment>
<dbReference type="GO" id="GO:0006777">
    <property type="term" value="P:Mo-molybdopterin cofactor biosynthetic process"/>
    <property type="evidence" value="ECO:0007669"/>
    <property type="project" value="UniProtKB-UniRule"/>
</dbReference>
<dbReference type="PROSITE" id="PS01079">
    <property type="entry name" value="MOCF_BIOSYNTHESIS_2"/>
    <property type="match status" value="1"/>
</dbReference>
<name>A0A7G9QSD4_9GAMM</name>
<protein>
    <recommendedName>
        <fullName evidence="6">Molybdopterin molybdenumtransferase</fullName>
        <ecNumber evidence="6">2.10.1.1</ecNumber>
    </recommendedName>
</protein>
<dbReference type="AlphaFoldDB" id="A0A7G9QSD4"/>
<dbReference type="RefSeq" id="WP_187570021.1">
    <property type="nucleotide sequence ID" value="NZ_CP060711.1"/>
</dbReference>
<dbReference type="EMBL" id="CP060711">
    <property type="protein sequence ID" value="QNN46259.1"/>
    <property type="molecule type" value="Genomic_DNA"/>
</dbReference>
<proteinExistence type="inferred from homology"/>
<dbReference type="PANTHER" id="PTHR10192:SF5">
    <property type="entry name" value="GEPHYRIN"/>
    <property type="match status" value="1"/>
</dbReference>
<keyword evidence="9" id="KW-1185">Reference proteome</keyword>
<comment type="function">
    <text evidence="1 6">Catalyzes the insertion of molybdate into adenylated molybdopterin with the concomitant release of AMP.</text>
</comment>
<dbReference type="InterPro" id="IPR038987">
    <property type="entry name" value="MoeA-like"/>
</dbReference>
<keyword evidence="6 8" id="KW-0808">Transferase</keyword>
<sequence>MIGYDEALAIIQTAAQRLPAQRLAPERGLVLAADVISGEDLPPFDNSAMDGFALRVGEAGVAAGSEFDVAGAQAAGDAQVTATQGAASTGAWEIMTGARIPDGLDAVVPVEQTEVLMRAADDRPLRIRVLTNVPQGQHVRLHGEDVGRGVCVLAAGTRLEAPQLMLPAALGVSEVTARRQPRVALLNTGRELVDDPAQPLASGEIRNSNGPYLAARIADAGATLVWRETVGDDADAFLAALERALAAGADVVLSTGAVSMGRYDFVPDALRRLGASFHFHKVRIRPGKPLLFATLPGGQLFFGLPGNPVSGAVGLRFFVEPALRAMTGLPPERPLRAPLAAPYRKRHALRFHLKGRLAVDAEGRLRAQVLHGQESFRIAPLAQGNTWIVIDEAAQDLAEGALVNVYGLGHLLGLQLDGCEA</sequence>
<dbReference type="GO" id="GO:0046872">
    <property type="term" value="F:metal ion binding"/>
    <property type="evidence" value="ECO:0007669"/>
    <property type="project" value="UniProtKB-UniRule"/>
</dbReference>
<dbReference type="Gene3D" id="3.90.105.10">
    <property type="entry name" value="Molybdopterin biosynthesis moea protein, domain 2"/>
    <property type="match status" value="1"/>
</dbReference>
<reference evidence="8 9" key="1">
    <citation type="submission" date="2020-08" db="EMBL/GenBank/DDBJ databases">
        <title>Genome sequence of Thermomonas brevis KACC 16975T.</title>
        <authorList>
            <person name="Hyun D.-W."/>
            <person name="Bae J.-W."/>
        </authorList>
    </citation>
    <scope>NUCLEOTIDE SEQUENCE [LARGE SCALE GENOMIC DNA]</scope>
    <source>
        <strain evidence="8 9">KACC 16975</strain>
    </source>
</reference>
<dbReference type="PANTHER" id="PTHR10192">
    <property type="entry name" value="MOLYBDOPTERIN BIOSYNTHESIS PROTEIN"/>
    <property type="match status" value="1"/>
</dbReference>
<dbReference type="InterPro" id="IPR036425">
    <property type="entry name" value="MoaB/Mog-like_dom_sf"/>
</dbReference>
<organism evidence="8 9">
    <name type="scientific">Thermomonas brevis</name>
    <dbReference type="NCBI Taxonomy" id="215691"/>
    <lineage>
        <taxon>Bacteria</taxon>
        <taxon>Pseudomonadati</taxon>
        <taxon>Pseudomonadota</taxon>
        <taxon>Gammaproteobacteria</taxon>
        <taxon>Lysobacterales</taxon>
        <taxon>Lysobacteraceae</taxon>
        <taxon>Thermomonas</taxon>
    </lineage>
</organism>
<dbReference type="Gene3D" id="3.40.980.10">
    <property type="entry name" value="MoaB/Mog-like domain"/>
    <property type="match status" value="1"/>
</dbReference>
<dbReference type="NCBIfam" id="NF045515">
    <property type="entry name" value="Glp_gephyrin"/>
    <property type="match status" value="1"/>
</dbReference>
<evidence type="ECO:0000256" key="2">
    <source>
        <dbReference type="ARBA" id="ARBA00005046"/>
    </source>
</evidence>
<dbReference type="NCBIfam" id="TIGR00177">
    <property type="entry name" value="molyb_syn"/>
    <property type="match status" value="1"/>
</dbReference>
<dbReference type="Pfam" id="PF03453">
    <property type="entry name" value="MoeA_N"/>
    <property type="match status" value="1"/>
</dbReference>
<comment type="pathway">
    <text evidence="2 6">Cofactor biosynthesis; molybdopterin biosynthesis.</text>
</comment>
<gene>
    <name evidence="8" type="ORF">H9L17_13970</name>
</gene>
<keyword evidence="6" id="KW-0460">Magnesium</keyword>
<dbReference type="InterPro" id="IPR005110">
    <property type="entry name" value="MoeA_linker/N"/>
</dbReference>
<dbReference type="Proteomes" id="UP000515977">
    <property type="component" value="Chromosome"/>
</dbReference>
<dbReference type="SUPFAM" id="SSF53218">
    <property type="entry name" value="Molybdenum cofactor biosynthesis proteins"/>
    <property type="match status" value="1"/>
</dbReference>
<evidence type="ECO:0000256" key="3">
    <source>
        <dbReference type="ARBA" id="ARBA00010763"/>
    </source>
</evidence>
<evidence type="ECO:0000259" key="7">
    <source>
        <dbReference type="SMART" id="SM00852"/>
    </source>
</evidence>
<dbReference type="InterPro" id="IPR008284">
    <property type="entry name" value="MoCF_biosynth_CS"/>
</dbReference>
<feature type="domain" description="MoaB/Mog" evidence="7">
    <location>
        <begin position="184"/>
        <end position="325"/>
    </location>
</feature>
<keyword evidence="6" id="KW-0500">Molybdenum</keyword>
<comment type="similarity">
    <text evidence="3 6">Belongs to the MoeA family.</text>
</comment>